<gene>
    <name evidence="1" type="ORF">CBI38_25750</name>
</gene>
<keyword evidence="2" id="KW-1185">Reference proteome</keyword>
<reference evidence="1 2" key="1">
    <citation type="submission" date="2017-05" db="EMBL/GenBank/DDBJ databases">
        <title>Isolation of Rhodococcus sp. S2-17 biodegrading of BP-3.</title>
        <authorList>
            <person name="Lee Y."/>
            <person name="Kim K.H."/>
            <person name="Chun B.H."/>
            <person name="Jung H.S."/>
            <person name="Jeon C.O."/>
        </authorList>
    </citation>
    <scope>NUCLEOTIDE SEQUENCE [LARGE SCALE GENOMIC DNA]</scope>
    <source>
        <strain evidence="1 2">S2-17</strain>
    </source>
</reference>
<proteinExistence type="predicted"/>
<evidence type="ECO:0008006" key="3">
    <source>
        <dbReference type="Google" id="ProtNLM"/>
    </source>
</evidence>
<evidence type="ECO:0000313" key="1">
    <source>
        <dbReference type="EMBL" id="AWK74448.1"/>
    </source>
</evidence>
<organism evidence="1 2">
    <name type="scientific">Rhodococcus oxybenzonivorans</name>
    <dbReference type="NCBI Taxonomy" id="1990687"/>
    <lineage>
        <taxon>Bacteria</taxon>
        <taxon>Bacillati</taxon>
        <taxon>Actinomycetota</taxon>
        <taxon>Actinomycetes</taxon>
        <taxon>Mycobacteriales</taxon>
        <taxon>Nocardiaceae</taxon>
        <taxon>Rhodococcus</taxon>
    </lineage>
</organism>
<evidence type="ECO:0000313" key="2">
    <source>
        <dbReference type="Proteomes" id="UP000245711"/>
    </source>
</evidence>
<protein>
    <recommendedName>
        <fullName evidence="3">DUF4158 domain-containing protein</fullName>
    </recommendedName>
</protein>
<dbReference type="KEGG" id="roz:CBI38_25750"/>
<accession>A0A2S2C121</accession>
<dbReference type="RefSeq" id="WP_204164824.1">
    <property type="nucleotide sequence ID" value="NZ_CP021354.1"/>
</dbReference>
<sequence>MQSDPHLLALTMLLQAYQRLGYFPKLGDVPAMVVDTGRGVLDLPDGLAAQFCEQAGIPAEAPALVGFYRRRLAGTAAAVAVAVDAGYPAKTDLVLEDGKPTLERRRGADRRPSALALECADVH</sequence>
<name>A0A2S2C121_9NOCA</name>
<dbReference type="Proteomes" id="UP000245711">
    <property type="component" value="Chromosome"/>
</dbReference>
<dbReference type="EMBL" id="CP021354">
    <property type="protein sequence ID" value="AWK74448.1"/>
    <property type="molecule type" value="Genomic_DNA"/>
</dbReference>
<dbReference type="AlphaFoldDB" id="A0A2S2C121"/>